<sequence length="325" mass="36275">MKKMKLGVFTPLFNNLNFDEMIEKVASYGLETVEIGTGGSPGNAHLDIDKLLASGDSRKEYLAKLADKGLTISALSCHHNPISPVKSVAQEADELLQKTIKLAQLMNVPIVNGFSGVSGGNETDTQVNWPVLPWPTEYSDNYNYQWEQKLIPYWQEINTVAESAGVKIGIELHGGFLAHTPYTMLRLREATGKAIGCNLDPSHLWWQGIDPVAAVKILGEAGAIHHFHAKDTYLDQDNINMYGLTDMQPYGNVKTRSWNFRSVGCGHDLKVWSDIISALRLYGYDYVLSIEHEDPLMSIDEGLQRAVTNLRSVMIHDTPTDMWWA</sequence>
<dbReference type="Proteomes" id="UP000182835">
    <property type="component" value="Unassembled WGS sequence"/>
</dbReference>
<dbReference type="InterPro" id="IPR036237">
    <property type="entry name" value="Xyl_isomerase-like_sf"/>
</dbReference>
<gene>
    <name evidence="2" type="ORF">RU96_GL001388</name>
</gene>
<dbReference type="PANTHER" id="PTHR12110">
    <property type="entry name" value="HYDROXYPYRUVATE ISOMERASE"/>
    <property type="match status" value="1"/>
</dbReference>
<comment type="caution">
    <text evidence="2">The sequence shown here is derived from an EMBL/GenBank/DDBJ whole genome shotgun (WGS) entry which is preliminary data.</text>
</comment>
<dbReference type="SUPFAM" id="SSF51658">
    <property type="entry name" value="Xylose isomerase-like"/>
    <property type="match status" value="1"/>
</dbReference>
<dbReference type="STRING" id="317010.RU96_GL001388"/>
<dbReference type="InterPro" id="IPR013022">
    <property type="entry name" value="Xyl_isomerase-like_TIM-brl"/>
</dbReference>
<dbReference type="AlphaFoldDB" id="A0A1L8R2X7"/>
<evidence type="ECO:0000313" key="3">
    <source>
        <dbReference type="Proteomes" id="UP000182835"/>
    </source>
</evidence>
<proteinExistence type="predicted"/>
<protein>
    <recommendedName>
        <fullName evidence="1">Xylose isomerase-like TIM barrel domain-containing protein</fullName>
    </recommendedName>
</protein>
<name>A0A1L8R2X7_9ENTE</name>
<evidence type="ECO:0000313" key="2">
    <source>
        <dbReference type="EMBL" id="OJG14104.1"/>
    </source>
</evidence>
<accession>A0A1L8R2X7</accession>
<dbReference type="EMBL" id="JXKG01000025">
    <property type="protein sequence ID" value="OJG14104.1"/>
    <property type="molecule type" value="Genomic_DNA"/>
</dbReference>
<feature type="domain" description="Xylose isomerase-like TIM barrel" evidence="1">
    <location>
        <begin position="22"/>
        <end position="304"/>
    </location>
</feature>
<dbReference type="PANTHER" id="PTHR12110:SF21">
    <property type="entry name" value="XYLOSE ISOMERASE-LIKE TIM BARREL DOMAIN-CONTAINING PROTEIN"/>
    <property type="match status" value="1"/>
</dbReference>
<organism evidence="2 3">
    <name type="scientific">Enterococcus canintestini</name>
    <dbReference type="NCBI Taxonomy" id="317010"/>
    <lineage>
        <taxon>Bacteria</taxon>
        <taxon>Bacillati</taxon>
        <taxon>Bacillota</taxon>
        <taxon>Bacilli</taxon>
        <taxon>Lactobacillales</taxon>
        <taxon>Enterococcaceae</taxon>
        <taxon>Enterococcus</taxon>
    </lineage>
</organism>
<reference evidence="2 3" key="1">
    <citation type="submission" date="2014-12" db="EMBL/GenBank/DDBJ databases">
        <title>Draft genome sequences of 29 type strains of Enterococci.</title>
        <authorList>
            <person name="Zhong Z."/>
            <person name="Sun Z."/>
            <person name="Liu W."/>
            <person name="Zhang W."/>
            <person name="Zhang H."/>
        </authorList>
    </citation>
    <scope>NUCLEOTIDE SEQUENCE [LARGE SCALE GENOMIC DNA]</scope>
    <source>
        <strain evidence="2 3">DSM 21207</strain>
    </source>
</reference>
<evidence type="ECO:0000259" key="1">
    <source>
        <dbReference type="Pfam" id="PF01261"/>
    </source>
</evidence>
<dbReference type="InterPro" id="IPR050312">
    <property type="entry name" value="IolE/XylAMocC-like"/>
</dbReference>
<dbReference type="Pfam" id="PF01261">
    <property type="entry name" value="AP_endonuc_2"/>
    <property type="match status" value="1"/>
</dbReference>
<dbReference type="Gene3D" id="3.20.20.150">
    <property type="entry name" value="Divalent-metal-dependent TIM barrel enzymes"/>
    <property type="match status" value="1"/>
</dbReference>